<organism evidence="2 3">
    <name type="scientific">Trametes cubensis</name>
    <dbReference type="NCBI Taxonomy" id="1111947"/>
    <lineage>
        <taxon>Eukaryota</taxon>
        <taxon>Fungi</taxon>
        <taxon>Dikarya</taxon>
        <taxon>Basidiomycota</taxon>
        <taxon>Agaricomycotina</taxon>
        <taxon>Agaricomycetes</taxon>
        <taxon>Polyporales</taxon>
        <taxon>Polyporaceae</taxon>
        <taxon>Trametes</taxon>
    </lineage>
</organism>
<comment type="caution">
    <text evidence="2">The sequence shown here is derived from an EMBL/GenBank/DDBJ whole genome shotgun (WGS) entry which is preliminary data.</text>
</comment>
<evidence type="ECO:0000313" key="2">
    <source>
        <dbReference type="EMBL" id="KAJ8473442.1"/>
    </source>
</evidence>
<feature type="signal peptide" evidence="1">
    <location>
        <begin position="1"/>
        <end position="24"/>
    </location>
</feature>
<evidence type="ECO:0000313" key="3">
    <source>
        <dbReference type="Proteomes" id="UP001215151"/>
    </source>
</evidence>
<proteinExistence type="predicted"/>
<gene>
    <name evidence="2" type="ORF">ONZ51_g7868</name>
</gene>
<evidence type="ECO:0000256" key="1">
    <source>
        <dbReference type="SAM" id="SignalP"/>
    </source>
</evidence>
<dbReference type="AlphaFoldDB" id="A0AAD7TRU3"/>
<keyword evidence="1" id="KW-0732">Signal</keyword>
<feature type="chain" id="PRO_5042005429" evidence="1">
    <location>
        <begin position="25"/>
        <end position="127"/>
    </location>
</feature>
<dbReference type="EMBL" id="JAPEVG010000223">
    <property type="protein sequence ID" value="KAJ8473442.1"/>
    <property type="molecule type" value="Genomic_DNA"/>
</dbReference>
<sequence>MPSASLRALALLAITPLLASFVRAGGTIACYSTQVDGGVGEIPSHNPEFYDGTDTYIGGPYALACGEMVGESDPYGTWEGSDGRTINAKFWITDDLCMNVETNGNHYYCCPGSINQNTYSVTSCNWS</sequence>
<dbReference type="Proteomes" id="UP001215151">
    <property type="component" value="Unassembled WGS sequence"/>
</dbReference>
<protein>
    <submittedName>
        <fullName evidence="2">Uncharacterized protein</fullName>
    </submittedName>
</protein>
<keyword evidence="3" id="KW-1185">Reference proteome</keyword>
<accession>A0AAD7TRU3</accession>
<name>A0AAD7TRU3_9APHY</name>
<reference evidence="2" key="1">
    <citation type="submission" date="2022-11" db="EMBL/GenBank/DDBJ databases">
        <title>Genome Sequence of Cubamyces cubensis.</title>
        <authorList>
            <person name="Buettner E."/>
        </authorList>
    </citation>
    <scope>NUCLEOTIDE SEQUENCE</scope>
    <source>
        <strain evidence="2">MPL-01</strain>
    </source>
</reference>